<dbReference type="AlphaFoldDB" id="A0A0D5XS50"/>
<gene>
    <name evidence="1" type="ORF">PCL1606_01850</name>
</gene>
<dbReference type="Proteomes" id="UP000032748">
    <property type="component" value="Chromosome"/>
</dbReference>
<dbReference type="KEGG" id="pcz:PCL1606_01850"/>
<evidence type="ECO:0000313" key="1">
    <source>
        <dbReference type="EMBL" id="AKA21640.1"/>
    </source>
</evidence>
<accession>A0A0D5XS50</accession>
<reference evidence="1 2" key="1">
    <citation type="journal article" date="2015" name="Mol. Plant Microbe Interact.">
        <title>Comparative Genomic Analysis of Pseudomonas chlororaphis PCL1606 Reveals New Insight into Antifungal Compounds Involved in Biocontrol.</title>
        <authorList>
            <person name="Calderon C.E."/>
            <person name="Ramos C."/>
            <person name="de Vicente A."/>
            <person name="Cazorla F.M."/>
        </authorList>
    </citation>
    <scope>NUCLEOTIDE SEQUENCE [LARGE SCALE GENOMIC DNA]</scope>
    <source>
        <strain evidence="1 2">PCL1606</strain>
    </source>
</reference>
<organism evidence="1 2">
    <name type="scientific">Pseudomonas chlororaphis</name>
    <dbReference type="NCBI Taxonomy" id="587753"/>
    <lineage>
        <taxon>Bacteria</taxon>
        <taxon>Pseudomonadati</taxon>
        <taxon>Pseudomonadota</taxon>
        <taxon>Gammaproteobacteria</taxon>
        <taxon>Pseudomonadales</taxon>
        <taxon>Pseudomonadaceae</taxon>
        <taxon>Pseudomonas</taxon>
    </lineage>
</organism>
<dbReference type="EMBL" id="CP011110">
    <property type="protein sequence ID" value="AKA21640.1"/>
    <property type="molecule type" value="Genomic_DNA"/>
</dbReference>
<name>A0A0D5XS50_9PSED</name>
<protein>
    <submittedName>
        <fullName evidence="1">Uncharacterized protein</fullName>
    </submittedName>
</protein>
<evidence type="ECO:0000313" key="2">
    <source>
        <dbReference type="Proteomes" id="UP000032748"/>
    </source>
</evidence>
<sequence length="66" mass="7442">MGSGGECRESDQQSERSHGLSLYWSCAVFIALVKRFSKFRNKHLCQPLSARFVCFSVKPLHTPANP</sequence>
<proteinExistence type="predicted"/>